<evidence type="ECO:0000256" key="8">
    <source>
        <dbReference type="ARBA" id="ARBA00037801"/>
    </source>
</evidence>
<dbReference type="InterPro" id="IPR010989">
    <property type="entry name" value="SNARE"/>
</dbReference>
<dbReference type="EMBL" id="BSYO01000018">
    <property type="protein sequence ID" value="GMH17972.1"/>
    <property type="molecule type" value="Genomic_DNA"/>
</dbReference>
<keyword evidence="4" id="KW-0653">Protein transport</keyword>
<keyword evidence="5 9" id="KW-1133">Transmembrane helix</keyword>
<keyword evidence="3 9" id="KW-0812">Transmembrane</keyword>
<dbReference type="CDD" id="cd21442">
    <property type="entry name" value="SNARE_NTD_STX6-like"/>
    <property type="match status" value="1"/>
</dbReference>
<dbReference type="GO" id="GO:0015031">
    <property type="term" value="P:protein transport"/>
    <property type="evidence" value="ECO:0007669"/>
    <property type="project" value="UniProtKB-KW"/>
</dbReference>
<dbReference type="AlphaFoldDB" id="A0AAD3SWR1"/>
<feature type="domain" description="Syntaxin 6/10/61 N-terminal" evidence="10">
    <location>
        <begin position="11"/>
        <end position="103"/>
    </location>
</feature>
<organism evidence="11 12">
    <name type="scientific">Nepenthes gracilis</name>
    <name type="common">Slender pitcher plant</name>
    <dbReference type="NCBI Taxonomy" id="150966"/>
    <lineage>
        <taxon>Eukaryota</taxon>
        <taxon>Viridiplantae</taxon>
        <taxon>Streptophyta</taxon>
        <taxon>Embryophyta</taxon>
        <taxon>Tracheophyta</taxon>
        <taxon>Spermatophyta</taxon>
        <taxon>Magnoliopsida</taxon>
        <taxon>eudicotyledons</taxon>
        <taxon>Gunneridae</taxon>
        <taxon>Pentapetalae</taxon>
        <taxon>Caryophyllales</taxon>
        <taxon>Nepenthaceae</taxon>
        <taxon>Nepenthes</taxon>
    </lineage>
</organism>
<dbReference type="GO" id="GO:0005794">
    <property type="term" value="C:Golgi apparatus"/>
    <property type="evidence" value="ECO:0007669"/>
    <property type="project" value="UniProtKB-SubCell"/>
</dbReference>
<accession>A0AAD3SWR1</accession>
<keyword evidence="12" id="KW-1185">Reference proteome</keyword>
<keyword evidence="7 9" id="KW-0472">Membrane</keyword>
<comment type="similarity">
    <text evidence="1">Belongs to the syntaxin family.</text>
</comment>
<dbReference type="GO" id="GO:0048193">
    <property type="term" value="P:Golgi vesicle transport"/>
    <property type="evidence" value="ECO:0007669"/>
    <property type="project" value="InterPro"/>
</dbReference>
<evidence type="ECO:0000256" key="6">
    <source>
        <dbReference type="ARBA" id="ARBA00023034"/>
    </source>
</evidence>
<comment type="subcellular location">
    <subcellularLocation>
        <location evidence="8">Golgi apparatus</location>
        <location evidence="8">trans-Golgi network membrane</location>
        <topology evidence="8">Single-pass type IV membrane protein</topology>
    </subcellularLocation>
</comment>
<dbReference type="Pfam" id="PF09177">
    <property type="entry name" value="STX6_10_61_N"/>
    <property type="match status" value="1"/>
</dbReference>
<name>A0AAD3SWR1_NEPGR</name>
<comment type="caution">
    <text evidence="11">The sequence shown here is derived from an EMBL/GenBank/DDBJ whole genome shotgun (WGS) entry which is preliminary data.</text>
</comment>
<protein>
    <recommendedName>
        <fullName evidence="10">Syntaxin 6/10/61 N-terminal domain-containing protein</fullName>
    </recommendedName>
</protein>
<evidence type="ECO:0000256" key="4">
    <source>
        <dbReference type="ARBA" id="ARBA00022927"/>
    </source>
</evidence>
<evidence type="ECO:0000256" key="5">
    <source>
        <dbReference type="ARBA" id="ARBA00022989"/>
    </source>
</evidence>
<gene>
    <name evidence="11" type="ORF">Nepgr_019813</name>
</gene>
<reference evidence="11" key="1">
    <citation type="submission" date="2023-05" db="EMBL/GenBank/DDBJ databases">
        <title>Nepenthes gracilis genome sequencing.</title>
        <authorList>
            <person name="Fukushima K."/>
        </authorList>
    </citation>
    <scope>NUCLEOTIDE SEQUENCE</scope>
    <source>
        <strain evidence="11">SING2019-196</strain>
    </source>
</reference>
<evidence type="ECO:0000313" key="11">
    <source>
        <dbReference type="EMBL" id="GMH17972.1"/>
    </source>
</evidence>
<evidence type="ECO:0000256" key="2">
    <source>
        <dbReference type="ARBA" id="ARBA00022448"/>
    </source>
</evidence>
<dbReference type="FunFam" id="1.20.58.90:FF:000004">
    <property type="entry name" value="Syntaxin 10"/>
    <property type="match status" value="1"/>
</dbReference>
<keyword evidence="2" id="KW-0813">Transport</keyword>
<dbReference type="InterPro" id="IPR015260">
    <property type="entry name" value="Syntaxin-6/10/61_N"/>
</dbReference>
<feature type="transmembrane region" description="Helical" evidence="9">
    <location>
        <begin position="328"/>
        <end position="346"/>
    </location>
</feature>
<proteinExistence type="inferred from homology"/>
<dbReference type="PANTHER" id="PTHR34949:SF6">
    <property type="entry name" value="EXPRESSED PROTEIN"/>
    <property type="match status" value="1"/>
</dbReference>
<dbReference type="Proteomes" id="UP001279734">
    <property type="component" value="Unassembled WGS sequence"/>
</dbReference>
<dbReference type="SUPFAM" id="SSF47661">
    <property type="entry name" value="t-snare proteins"/>
    <property type="match status" value="1"/>
</dbReference>
<evidence type="ECO:0000256" key="1">
    <source>
        <dbReference type="ARBA" id="ARBA00009063"/>
    </source>
</evidence>
<sequence>MATHFDRWEKDPFFPAAEEVQESADRMESTHRTWIHAMKDTSGAWNADELSRHLRTALSTTKWQLEEFERAVKSSYEGNAVEEAKDRHHQFILAMEVKITSVKKSLEESSVADGKPPTPWVRLDEGERDELTLFLSGTTIPEHRFNAVVIDVDEKQPEQKEMDGEMASNCLSNSLKSEQHLMEGKDGKFLGHRRTASASGNIGSWTITVAEDGFSQNSSNGQVETSPRRVPSFSGFVGTTESASMLKLPKNGFRKWKGADCQQGDDITLLRSQQLSKGVTPCCERSKSCLGCCDDCYDEKQLYSWYGAIQRLMQRSQYQVQYRRPKQVGLWIVLLLLSFVVLMLRVI</sequence>
<evidence type="ECO:0000256" key="3">
    <source>
        <dbReference type="ARBA" id="ARBA00022692"/>
    </source>
</evidence>
<dbReference type="Gene3D" id="1.20.58.90">
    <property type="match status" value="1"/>
</dbReference>
<keyword evidence="6" id="KW-0333">Golgi apparatus</keyword>
<dbReference type="GO" id="GO:0016020">
    <property type="term" value="C:membrane"/>
    <property type="evidence" value="ECO:0007669"/>
    <property type="project" value="InterPro"/>
</dbReference>
<dbReference type="PANTHER" id="PTHR34949">
    <property type="entry name" value="OS05G0443700 PROTEIN"/>
    <property type="match status" value="1"/>
</dbReference>
<evidence type="ECO:0000256" key="7">
    <source>
        <dbReference type="ARBA" id="ARBA00023136"/>
    </source>
</evidence>
<evidence type="ECO:0000256" key="9">
    <source>
        <dbReference type="SAM" id="Phobius"/>
    </source>
</evidence>
<evidence type="ECO:0000259" key="10">
    <source>
        <dbReference type="Pfam" id="PF09177"/>
    </source>
</evidence>
<evidence type="ECO:0000313" key="12">
    <source>
        <dbReference type="Proteomes" id="UP001279734"/>
    </source>
</evidence>